<evidence type="ECO:0000256" key="2">
    <source>
        <dbReference type="ARBA" id="ARBA00022679"/>
    </source>
</evidence>
<dbReference type="PROSITE" id="PS00373">
    <property type="entry name" value="GART"/>
    <property type="match status" value="1"/>
</dbReference>
<feature type="site" description="Raises pKa of active site His" evidence="6">
    <location>
        <position position="151"/>
    </location>
</feature>
<dbReference type="Proteomes" id="UP000503447">
    <property type="component" value="Chromosome"/>
</dbReference>
<dbReference type="UniPathway" id="UPA00074">
    <property type="reaction ID" value="UER00126"/>
</dbReference>
<dbReference type="InterPro" id="IPR002376">
    <property type="entry name" value="Formyl_transf_N"/>
</dbReference>
<dbReference type="InterPro" id="IPR036477">
    <property type="entry name" value="Formyl_transf_N_sf"/>
</dbReference>
<dbReference type="PANTHER" id="PTHR43369">
    <property type="entry name" value="PHOSPHORIBOSYLGLYCINAMIDE FORMYLTRANSFERASE"/>
    <property type="match status" value="1"/>
</dbReference>
<evidence type="ECO:0000256" key="5">
    <source>
        <dbReference type="ARBA" id="ARBA00047664"/>
    </source>
</evidence>
<feature type="binding site" evidence="6">
    <location>
        <position position="66"/>
    </location>
    <ligand>
        <name>(6R)-10-formyltetrahydrofolate</name>
        <dbReference type="ChEBI" id="CHEBI:195366"/>
    </ligand>
</feature>
<proteinExistence type="inferred from homology"/>
<sequence length="207" mass="21865">MHAPIRLVALVSGGGTTLQNLIDRAAAGTLPAGIAGVVSSRADAFAVTRAARAGLPASVVPKAQGRREPGFADRVWDAVRAYAPDLVCFAGWLHLLPIPADFRHKVLNIHPSLLPAFGGKGMYGHHVHEAVLAYGAKVSGCTVHFADDTYDTGPILVQKCVPVRADDTPDTLADRVFEAECEAYPEAIRAIAEGRVTVQGRRVIVSG</sequence>
<evidence type="ECO:0000313" key="8">
    <source>
        <dbReference type="EMBL" id="QJW96685.1"/>
    </source>
</evidence>
<dbReference type="GO" id="GO:0006189">
    <property type="term" value="P:'de novo' IMP biosynthetic process"/>
    <property type="evidence" value="ECO:0007669"/>
    <property type="project" value="UniProtKB-UniRule"/>
</dbReference>
<keyword evidence="3 6" id="KW-0658">Purine biosynthesis</keyword>
<dbReference type="SUPFAM" id="SSF53328">
    <property type="entry name" value="Formyltransferase"/>
    <property type="match status" value="1"/>
</dbReference>
<evidence type="ECO:0000256" key="4">
    <source>
        <dbReference type="ARBA" id="ARBA00038440"/>
    </source>
</evidence>
<comment type="pathway">
    <text evidence="1 6">Purine metabolism; IMP biosynthesis via de novo pathway; N(2)-formyl-N(1)-(5-phospho-D-ribosyl)glycinamide from N(1)-(5-phospho-D-ribosyl)glycinamide (10-formyl THF route): step 1/1.</text>
</comment>
<evidence type="ECO:0000256" key="6">
    <source>
        <dbReference type="HAMAP-Rule" id="MF_01930"/>
    </source>
</evidence>
<dbReference type="PANTHER" id="PTHR43369:SF2">
    <property type="entry name" value="PHOSPHORIBOSYLGLYCINAMIDE FORMYLTRANSFERASE"/>
    <property type="match status" value="1"/>
</dbReference>
<protein>
    <recommendedName>
        <fullName evidence="6">Phosphoribosylglycinamide formyltransferase</fullName>
        <ecNumber evidence="6">2.1.2.2</ecNumber>
    </recommendedName>
    <alternativeName>
        <fullName evidence="6">5'-phosphoribosylglycinamide transformylase</fullName>
    </alternativeName>
    <alternativeName>
        <fullName evidence="6">GAR transformylase</fullName>
        <shortName evidence="6">GART</shortName>
    </alternativeName>
</protein>
<evidence type="ECO:0000313" key="9">
    <source>
        <dbReference type="Proteomes" id="UP000503447"/>
    </source>
</evidence>
<dbReference type="KEGG" id="ftj:FTUN_4244"/>
<feature type="active site" description="Proton donor" evidence="6">
    <location>
        <position position="110"/>
    </location>
</feature>
<dbReference type="InterPro" id="IPR004607">
    <property type="entry name" value="GART"/>
</dbReference>
<dbReference type="Pfam" id="PF00551">
    <property type="entry name" value="Formyl_trans_N"/>
    <property type="match status" value="1"/>
</dbReference>
<comment type="catalytic activity">
    <reaction evidence="5 6">
        <text>N(1)-(5-phospho-beta-D-ribosyl)glycinamide + (6R)-10-formyltetrahydrofolate = N(2)-formyl-N(1)-(5-phospho-beta-D-ribosyl)glycinamide + (6S)-5,6,7,8-tetrahydrofolate + H(+)</text>
        <dbReference type="Rhea" id="RHEA:15053"/>
        <dbReference type="ChEBI" id="CHEBI:15378"/>
        <dbReference type="ChEBI" id="CHEBI:57453"/>
        <dbReference type="ChEBI" id="CHEBI:143788"/>
        <dbReference type="ChEBI" id="CHEBI:147286"/>
        <dbReference type="ChEBI" id="CHEBI:195366"/>
        <dbReference type="EC" id="2.1.2.2"/>
    </reaction>
</comment>
<keyword evidence="9" id="KW-1185">Reference proteome</keyword>
<reference evidence="9" key="1">
    <citation type="submission" date="2020-05" db="EMBL/GenBank/DDBJ databases">
        <title>Frigoriglobus tundricola gen. nov., sp. nov., a psychrotolerant cellulolytic planctomycete of the family Gemmataceae with two divergent copies of 16S rRNA gene.</title>
        <authorList>
            <person name="Kulichevskaya I.S."/>
            <person name="Ivanova A.A."/>
            <person name="Naumoff D.G."/>
            <person name="Beletsky A.V."/>
            <person name="Rijpstra W.I.C."/>
            <person name="Sinninghe Damste J.S."/>
            <person name="Mardanov A.V."/>
            <person name="Ravin N.V."/>
            <person name="Dedysh S.N."/>
        </authorList>
    </citation>
    <scope>NUCLEOTIDE SEQUENCE [LARGE SCALE GENOMIC DNA]</scope>
    <source>
        <strain evidence="9">PL17</strain>
    </source>
</reference>
<dbReference type="EMBL" id="CP053452">
    <property type="protein sequence ID" value="QJW96685.1"/>
    <property type="molecule type" value="Genomic_DNA"/>
</dbReference>
<dbReference type="HAMAP" id="MF_01930">
    <property type="entry name" value="PurN"/>
    <property type="match status" value="1"/>
</dbReference>
<gene>
    <name evidence="6" type="primary">purN</name>
    <name evidence="8" type="ORF">FTUN_4244</name>
</gene>
<dbReference type="InterPro" id="IPR001555">
    <property type="entry name" value="GART_AS"/>
</dbReference>
<comment type="caution">
    <text evidence="6">Lacks conserved residue(s) required for the propagation of feature annotation.</text>
</comment>
<dbReference type="Gene3D" id="3.40.50.170">
    <property type="entry name" value="Formyl transferase, N-terminal domain"/>
    <property type="match status" value="1"/>
</dbReference>
<dbReference type="AlphaFoldDB" id="A0A6M5YRK2"/>
<evidence type="ECO:0000256" key="1">
    <source>
        <dbReference type="ARBA" id="ARBA00005054"/>
    </source>
</evidence>
<dbReference type="GO" id="GO:0004644">
    <property type="term" value="F:phosphoribosylglycinamide formyltransferase activity"/>
    <property type="evidence" value="ECO:0007669"/>
    <property type="project" value="UniProtKB-UniRule"/>
</dbReference>
<comment type="similarity">
    <text evidence="4 6">Belongs to the GART family.</text>
</comment>
<keyword evidence="2 6" id="KW-0808">Transferase</keyword>
<comment type="function">
    <text evidence="6">Catalyzes the transfer of a formyl group from 10-formyltetrahydrofolate to 5-phospho-ribosyl-glycinamide (GAR), producing 5-phospho-ribosyl-N-formylglycinamide (FGAR) and tetrahydrofolate.</text>
</comment>
<dbReference type="NCBIfam" id="TIGR00639">
    <property type="entry name" value="PurN"/>
    <property type="match status" value="1"/>
</dbReference>
<name>A0A6M5YRK2_9BACT</name>
<dbReference type="GO" id="GO:0005737">
    <property type="term" value="C:cytoplasm"/>
    <property type="evidence" value="ECO:0007669"/>
    <property type="project" value="TreeGrafter"/>
</dbReference>
<dbReference type="CDD" id="cd08645">
    <property type="entry name" value="FMT_core_GART"/>
    <property type="match status" value="1"/>
</dbReference>
<evidence type="ECO:0000259" key="7">
    <source>
        <dbReference type="Pfam" id="PF00551"/>
    </source>
</evidence>
<evidence type="ECO:0000256" key="3">
    <source>
        <dbReference type="ARBA" id="ARBA00022755"/>
    </source>
</evidence>
<feature type="domain" description="Formyl transferase N-terminal" evidence="7">
    <location>
        <begin position="6"/>
        <end position="188"/>
    </location>
</feature>
<accession>A0A6M5YRK2</accession>
<dbReference type="EC" id="2.1.2.2" evidence="6"/>
<organism evidence="8 9">
    <name type="scientific">Frigoriglobus tundricola</name>
    <dbReference type="NCBI Taxonomy" id="2774151"/>
    <lineage>
        <taxon>Bacteria</taxon>
        <taxon>Pseudomonadati</taxon>
        <taxon>Planctomycetota</taxon>
        <taxon>Planctomycetia</taxon>
        <taxon>Gemmatales</taxon>
        <taxon>Gemmataceae</taxon>
        <taxon>Frigoriglobus</taxon>
    </lineage>
</organism>
<feature type="binding site" evidence="6">
    <location>
        <position position="108"/>
    </location>
    <ligand>
        <name>(6R)-10-formyltetrahydrofolate</name>
        <dbReference type="ChEBI" id="CHEBI:195366"/>
    </ligand>
</feature>
<dbReference type="RefSeq" id="WP_171472218.1">
    <property type="nucleotide sequence ID" value="NZ_CP053452.2"/>
</dbReference>